<evidence type="ECO:0000313" key="1">
    <source>
        <dbReference type="EMBL" id="MET1755143.1"/>
    </source>
</evidence>
<evidence type="ECO:0000313" key="2">
    <source>
        <dbReference type="Proteomes" id="UP001548713"/>
    </source>
</evidence>
<name>A0ABV2CZY0_9SPHN</name>
<proteinExistence type="predicted"/>
<protein>
    <recommendedName>
        <fullName evidence="3">RecA/RadA family phage recombinase</fullName>
    </recommendedName>
</protein>
<keyword evidence="2" id="KW-1185">Reference proteome</keyword>
<sequence>MTFQITAPAAYVPQTAIAFAGADGAALVSRSTPLPTSEPSYHGAAAITPDVEFAPARAIAVVAIGSGDVAFRFADASTIVVPVSAGLTILPFAATQVLASGTTAAASFHALA</sequence>
<organism evidence="1 2">
    <name type="scientific">Novosphingobium kalidii</name>
    <dbReference type="NCBI Taxonomy" id="3230299"/>
    <lineage>
        <taxon>Bacteria</taxon>
        <taxon>Pseudomonadati</taxon>
        <taxon>Pseudomonadota</taxon>
        <taxon>Alphaproteobacteria</taxon>
        <taxon>Sphingomonadales</taxon>
        <taxon>Sphingomonadaceae</taxon>
        <taxon>Novosphingobium</taxon>
    </lineage>
</organism>
<evidence type="ECO:0008006" key="3">
    <source>
        <dbReference type="Google" id="ProtNLM"/>
    </source>
</evidence>
<dbReference type="Proteomes" id="UP001548713">
    <property type="component" value="Unassembled WGS sequence"/>
</dbReference>
<reference evidence="1 2" key="1">
    <citation type="submission" date="2024-07" db="EMBL/GenBank/DDBJ databases">
        <title>Novosphingobium kalidii RD2P27.</title>
        <authorList>
            <person name="Sun J.-Q."/>
        </authorList>
    </citation>
    <scope>NUCLEOTIDE SEQUENCE [LARGE SCALE GENOMIC DNA]</scope>
    <source>
        <strain evidence="1 2">RD2P27</strain>
    </source>
</reference>
<dbReference type="RefSeq" id="WP_353983621.1">
    <property type="nucleotide sequence ID" value="NZ_JBEWLY010000013.1"/>
</dbReference>
<dbReference type="EMBL" id="JBEWLY010000013">
    <property type="protein sequence ID" value="MET1755143.1"/>
    <property type="molecule type" value="Genomic_DNA"/>
</dbReference>
<accession>A0ABV2CZY0</accession>
<gene>
    <name evidence="1" type="ORF">ABVV53_06705</name>
</gene>
<comment type="caution">
    <text evidence="1">The sequence shown here is derived from an EMBL/GenBank/DDBJ whole genome shotgun (WGS) entry which is preliminary data.</text>
</comment>